<dbReference type="InterPro" id="IPR007750">
    <property type="entry name" value="DUF674"/>
</dbReference>
<sequence>MSCSGVSIFRNQKCHCGNVLKTDGLMIHYNDFVKESATFILQDDLNVMPNDLGTSLSLLQKRGINNIADIEKKTILIGKKEARSRSSQVVLALEDPTDRLCIKEETNPL</sequence>
<reference evidence="2" key="1">
    <citation type="journal article" date="2017" name="Front. Plant Sci.">
        <title>Climate Clever Clovers: New Paradigm to Reduce the Environmental Footprint of Ruminants by Breeding Low Methanogenic Forages Utilizing Haplotype Variation.</title>
        <authorList>
            <person name="Kaur P."/>
            <person name="Appels R."/>
            <person name="Bayer P.E."/>
            <person name="Keeble-Gagnere G."/>
            <person name="Wang J."/>
            <person name="Hirakawa H."/>
            <person name="Shirasawa K."/>
            <person name="Vercoe P."/>
            <person name="Stefanova K."/>
            <person name="Durmic Z."/>
            <person name="Nichols P."/>
            <person name="Revell C."/>
            <person name="Isobe S.N."/>
            <person name="Edwards D."/>
            <person name="Erskine W."/>
        </authorList>
    </citation>
    <scope>NUCLEOTIDE SEQUENCE [LARGE SCALE GENOMIC DNA]</scope>
    <source>
        <strain evidence="2">cv. Daliak</strain>
    </source>
</reference>
<evidence type="ECO:0000313" key="2">
    <source>
        <dbReference type="Proteomes" id="UP000242715"/>
    </source>
</evidence>
<keyword evidence="2" id="KW-1185">Reference proteome</keyword>
<dbReference type="EMBL" id="DF974884">
    <property type="protein sequence ID" value="GAU50825.1"/>
    <property type="molecule type" value="Genomic_DNA"/>
</dbReference>
<organism evidence="1 2">
    <name type="scientific">Trifolium subterraneum</name>
    <name type="common">Subterranean clover</name>
    <dbReference type="NCBI Taxonomy" id="3900"/>
    <lineage>
        <taxon>Eukaryota</taxon>
        <taxon>Viridiplantae</taxon>
        <taxon>Streptophyta</taxon>
        <taxon>Embryophyta</taxon>
        <taxon>Tracheophyta</taxon>
        <taxon>Spermatophyta</taxon>
        <taxon>Magnoliopsida</taxon>
        <taxon>eudicotyledons</taxon>
        <taxon>Gunneridae</taxon>
        <taxon>Pentapetalae</taxon>
        <taxon>rosids</taxon>
        <taxon>fabids</taxon>
        <taxon>Fabales</taxon>
        <taxon>Fabaceae</taxon>
        <taxon>Papilionoideae</taxon>
        <taxon>50 kb inversion clade</taxon>
        <taxon>NPAAA clade</taxon>
        <taxon>Hologalegina</taxon>
        <taxon>IRL clade</taxon>
        <taxon>Trifolieae</taxon>
        <taxon>Trifolium</taxon>
    </lineage>
</organism>
<evidence type="ECO:0000313" key="1">
    <source>
        <dbReference type="EMBL" id="GAU50825.1"/>
    </source>
</evidence>
<accession>A0A2Z6PJV9</accession>
<gene>
    <name evidence="1" type="ORF">TSUD_177640</name>
</gene>
<dbReference type="Pfam" id="PF05056">
    <property type="entry name" value="DUF674"/>
    <property type="match status" value="1"/>
</dbReference>
<dbReference type="Proteomes" id="UP000242715">
    <property type="component" value="Unassembled WGS sequence"/>
</dbReference>
<name>A0A2Z6PJV9_TRISU</name>
<dbReference type="OrthoDB" id="1277335at2759"/>
<proteinExistence type="predicted"/>
<protein>
    <submittedName>
        <fullName evidence="1">Uncharacterized protein</fullName>
    </submittedName>
</protein>
<dbReference type="AlphaFoldDB" id="A0A2Z6PJV9"/>